<name>A0A699JUX6_TANCI</name>
<organism evidence="2">
    <name type="scientific">Tanacetum cinerariifolium</name>
    <name type="common">Dalmatian daisy</name>
    <name type="synonym">Chrysanthemum cinerariifolium</name>
    <dbReference type="NCBI Taxonomy" id="118510"/>
    <lineage>
        <taxon>Eukaryota</taxon>
        <taxon>Viridiplantae</taxon>
        <taxon>Streptophyta</taxon>
        <taxon>Embryophyta</taxon>
        <taxon>Tracheophyta</taxon>
        <taxon>Spermatophyta</taxon>
        <taxon>Magnoliopsida</taxon>
        <taxon>eudicotyledons</taxon>
        <taxon>Gunneridae</taxon>
        <taxon>Pentapetalae</taxon>
        <taxon>asterids</taxon>
        <taxon>campanulids</taxon>
        <taxon>Asterales</taxon>
        <taxon>Asteraceae</taxon>
        <taxon>Asteroideae</taxon>
        <taxon>Anthemideae</taxon>
        <taxon>Anthemidinae</taxon>
        <taxon>Tanacetum</taxon>
    </lineage>
</organism>
<accession>A0A699JUX6</accession>
<proteinExistence type="predicted"/>
<feature type="non-terminal residue" evidence="2">
    <location>
        <position position="103"/>
    </location>
</feature>
<gene>
    <name evidence="2" type="ORF">Tci_631438</name>
</gene>
<feature type="compositionally biased region" description="Basic and acidic residues" evidence="1">
    <location>
        <begin position="79"/>
        <end position="97"/>
    </location>
</feature>
<evidence type="ECO:0000313" key="2">
    <source>
        <dbReference type="EMBL" id="GFA59466.1"/>
    </source>
</evidence>
<dbReference type="AlphaFoldDB" id="A0A699JUX6"/>
<sequence>MTTINQGMSIEEIERVVSQRVANTIEAIVIYETKTNMDRKSMCQTKRKEDNVTENARNKRKWKGNHNGSSSQQNKGHKMNQEEVNELRAERLAKPHDPLALMA</sequence>
<feature type="region of interest" description="Disordered" evidence="1">
    <location>
        <begin position="39"/>
        <end position="103"/>
    </location>
</feature>
<dbReference type="EMBL" id="BKCJ010451860">
    <property type="protein sequence ID" value="GFA59466.1"/>
    <property type="molecule type" value="Genomic_DNA"/>
</dbReference>
<evidence type="ECO:0000256" key="1">
    <source>
        <dbReference type="SAM" id="MobiDB-lite"/>
    </source>
</evidence>
<protein>
    <submittedName>
        <fullName evidence="2">Uncharacterized protein</fullName>
    </submittedName>
</protein>
<reference evidence="2" key="1">
    <citation type="journal article" date="2019" name="Sci. Rep.">
        <title>Draft genome of Tanacetum cinerariifolium, the natural source of mosquito coil.</title>
        <authorList>
            <person name="Yamashiro T."/>
            <person name="Shiraishi A."/>
            <person name="Satake H."/>
            <person name="Nakayama K."/>
        </authorList>
    </citation>
    <scope>NUCLEOTIDE SEQUENCE</scope>
</reference>
<comment type="caution">
    <text evidence="2">The sequence shown here is derived from an EMBL/GenBank/DDBJ whole genome shotgun (WGS) entry which is preliminary data.</text>
</comment>
<feature type="compositionally biased region" description="Basic and acidic residues" evidence="1">
    <location>
        <begin position="39"/>
        <end position="51"/>
    </location>
</feature>